<dbReference type="GO" id="GO:0006355">
    <property type="term" value="P:regulation of DNA-templated transcription"/>
    <property type="evidence" value="ECO:0007669"/>
    <property type="project" value="InterPro"/>
</dbReference>
<organism evidence="3 4">
    <name type="scientific">Actinacidiphila oryziradicis</name>
    <dbReference type="NCBI Taxonomy" id="2571141"/>
    <lineage>
        <taxon>Bacteria</taxon>
        <taxon>Bacillati</taxon>
        <taxon>Actinomycetota</taxon>
        <taxon>Actinomycetes</taxon>
        <taxon>Kitasatosporales</taxon>
        <taxon>Streptomycetaceae</taxon>
        <taxon>Actinacidiphila</taxon>
    </lineage>
</organism>
<dbReference type="EMBL" id="SUMC01000222">
    <property type="protein sequence ID" value="TJZ94452.1"/>
    <property type="molecule type" value="Genomic_DNA"/>
</dbReference>
<accession>A0A4U0RHY5</accession>
<name>A0A4U0RHY5_9ACTN</name>
<keyword evidence="4" id="KW-1185">Reference proteome</keyword>
<protein>
    <recommendedName>
        <fullName evidence="2">HTH crp-type domain-containing protein</fullName>
    </recommendedName>
</protein>
<dbReference type="InterPro" id="IPR036390">
    <property type="entry name" value="WH_DNA-bd_sf"/>
</dbReference>
<evidence type="ECO:0000313" key="3">
    <source>
        <dbReference type="EMBL" id="TJZ94452.1"/>
    </source>
</evidence>
<evidence type="ECO:0000259" key="2">
    <source>
        <dbReference type="Pfam" id="PF13545"/>
    </source>
</evidence>
<dbReference type="InterPro" id="IPR012318">
    <property type="entry name" value="HTH_CRP"/>
</dbReference>
<dbReference type="InterPro" id="IPR036388">
    <property type="entry name" value="WH-like_DNA-bd_sf"/>
</dbReference>
<evidence type="ECO:0000313" key="4">
    <source>
        <dbReference type="Proteomes" id="UP000305778"/>
    </source>
</evidence>
<dbReference type="Gene3D" id="1.10.10.10">
    <property type="entry name" value="Winged helix-like DNA-binding domain superfamily/Winged helix DNA-binding domain"/>
    <property type="match status" value="1"/>
</dbReference>
<dbReference type="SUPFAM" id="SSF46785">
    <property type="entry name" value="Winged helix' DNA-binding domain"/>
    <property type="match status" value="1"/>
</dbReference>
<dbReference type="Pfam" id="PF13545">
    <property type="entry name" value="HTH_Crp_2"/>
    <property type="match status" value="1"/>
</dbReference>
<dbReference type="AlphaFoldDB" id="A0A4U0RHY5"/>
<dbReference type="RefSeq" id="WP_136731460.1">
    <property type="nucleotide sequence ID" value="NZ_SUMC01000222.1"/>
</dbReference>
<dbReference type="OrthoDB" id="3869894at2"/>
<proteinExistence type="predicted"/>
<feature type="region of interest" description="Disordered" evidence="1">
    <location>
        <begin position="1"/>
        <end position="25"/>
    </location>
</feature>
<reference evidence="3 4" key="1">
    <citation type="submission" date="2019-04" db="EMBL/GenBank/DDBJ databases">
        <title>Streptomyces oryziradicis sp. nov., a novel actinomycete isolated from rhizosphere soil of rice (Oryza sativa L.).</title>
        <authorList>
            <person name="Li C."/>
        </authorList>
    </citation>
    <scope>NUCLEOTIDE SEQUENCE [LARGE SCALE GENOMIC DNA]</scope>
    <source>
        <strain evidence="3 4">NEAU-C40</strain>
    </source>
</reference>
<evidence type="ECO:0000256" key="1">
    <source>
        <dbReference type="SAM" id="MobiDB-lite"/>
    </source>
</evidence>
<comment type="caution">
    <text evidence="3">The sequence shown here is derived from an EMBL/GenBank/DDBJ whole genome shotgun (WGS) entry which is preliminary data.</text>
</comment>
<dbReference type="Proteomes" id="UP000305778">
    <property type="component" value="Unassembled WGS sequence"/>
</dbReference>
<sequence length="208" mass="22593">MIERHLAMAQQPAAQPPRPPRTPAPVTQAANVVRRDSVAARISQSVQGLPPAVRQGIHEVRVEVRHRAPHEMYGTDGYSVTSNEFLSSVLAPAIAQHRMSPVQAAVLVYCCGKQKEGILKTTHQKIADHLKVERANVTRALGELEGWGMLERGRGKITVNPTLVFRGNGDRQQQVLFDLRADAAPGGFPLMAPPPPRRSTGRGEEAAG</sequence>
<feature type="region of interest" description="Disordered" evidence="1">
    <location>
        <begin position="186"/>
        <end position="208"/>
    </location>
</feature>
<feature type="domain" description="HTH crp-type" evidence="2">
    <location>
        <begin position="104"/>
        <end position="159"/>
    </location>
</feature>
<dbReference type="GO" id="GO:0003677">
    <property type="term" value="F:DNA binding"/>
    <property type="evidence" value="ECO:0007669"/>
    <property type="project" value="InterPro"/>
</dbReference>
<gene>
    <name evidence="3" type="ORF">FCI23_53685</name>
</gene>
<feature type="compositionally biased region" description="Pro residues" evidence="1">
    <location>
        <begin position="14"/>
        <end position="23"/>
    </location>
</feature>